<evidence type="ECO:0000313" key="2">
    <source>
        <dbReference type="Proteomes" id="UP000031950"/>
    </source>
</evidence>
<name>A0A0C2VFM3_9BACL</name>
<dbReference type="RefSeq" id="WP_160289541.1">
    <property type="nucleotide sequence ID" value="NZ_JXRQ01000029.1"/>
</dbReference>
<reference evidence="1 2" key="1">
    <citation type="submission" date="2015-01" db="EMBL/GenBank/DDBJ databases">
        <title>Genome sequence of Jeotgalibacillus alimentarius.</title>
        <authorList>
            <person name="Goh K.M."/>
            <person name="Chan K.-G."/>
            <person name="Yaakop A.S."/>
            <person name="Ee R."/>
            <person name="Gan H.M."/>
            <person name="Chan C.S."/>
        </authorList>
    </citation>
    <scope>NUCLEOTIDE SEQUENCE [LARGE SCALE GENOMIC DNA]</scope>
    <source>
        <strain evidence="1 2">YKJ-13</strain>
    </source>
</reference>
<accession>A0A0C2VFM3</accession>
<dbReference type="PATRIC" id="fig|135826.4.peg.3017"/>
<comment type="caution">
    <text evidence="1">The sequence shown here is derived from an EMBL/GenBank/DDBJ whole genome shotgun (WGS) entry which is preliminary data.</text>
</comment>
<dbReference type="Proteomes" id="UP000031950">
    <property type="component" value="Unassembled WGS sequence"/>
</dbReference>
<protein>
    <submittedName>
        <fullName evidence="1">Uncharacterized protein</fullName>
    </submittedName>
</protein>
<evidence type="ECO:0000313" key="1">
    <source>
        <dbReference type="EMBL" id="KIL43331.1"/>
    </source>
</evidence>
<keyword evidence="2" id="KW-1185">Reference proteome</keyword>
<proteinExistence type="predicted"/>
<dbReference type="EMBL" id="JXRQ01000029">
    <property type="protein sequence ID" value="KIL43331.1"/>
    <property type="molecule type" value="Genomic_DNA"/>
</dbReference>
<organism evidence="1 2">
    <name type="scientific">Jeotgalibacillus alimentarius</name>
    <dbReference type="NCBI Taxonomy" id="135826"/>
    <lineage>
        <taxon>Bacteria</taxon>
        <taxon>Bacillati</taxon>
        <taxon>Bacillota</taxon>
        <taxon>Bacilli</taxon>
        <taxon>Bacillales</taxon>
        <taxon>Caryophanaceae</taxon>
        <taxon>Jeotgalibacillus</taxon>
    </lineage>
</organism>
<gene>
    <name evidence="1" type="ORF">KP77_30370</name>
</gene>
<sequence length="45" mass="5435">MKDLKKEYPVLEKDEYHRRMKSKNQGLILDSINGVLNFILKIIFR</sequence>
<dbReference type="AlphaFoldDB" id="A0A0C2VFM3"/>